<feature type="coiled-coil region" evidence="5">
    <location>
        <begin position="881"/>
        <end position="938"/>
    </location>
</feature>
<dbReference type="InterPro" id="IPR027417">
    <property type="entry name" value="P-loop_NTPase"/>
</dbReference>
<organism evidence="10 11">
    <name type="scientific">Pseudoduganella buxea</name>
    <dbReference type="NCBI Taxonomy" id="1949069"/>
    <lineage>
        <taxon>Bacteria</taxon>
        <taxon>Pseudomonadati</taxon>
        <taxon>Pseudomonadota</taxon>
        <taxon>Betaproteobacteria</taxon>
        <taxon>Burkholderiales</taxon>
        <taxon>Oxalobacteraceae</taxon>
        <taxon>Telluria group</taxon>
        <taxon>Pseudoduganella</taxon>
    </lineage>
</organism>
<keyword evidence="12" id="KW-1185">Reference proteome</keyword>
<evidence type="ECO:0000313" key="10">
    <source>
        <dbReference type="EMBL" id="MTV54955.1"/>
    </source>
</evidence>
<dbReference type="PROSITE" id="PS51192">
    <property type="entry name" value="HELICASE_ATP_BIND_1"/>
    <property type="match status" value="1"/>
</dbReference>
<feature type="region of interest" description="Disordered" evidence="6">
    <location>
        <begin position="362"/>
        <end position="388"/>
    </location>
</feature>
<dbReference type="InterPro" id="IPR014001">
    <property type="entry name" value="Helicase_ATP-bd"/>
</dbReference>
<evidence type="ECO:0000256" key="2">
    <source>
        <dbReference type="ARBA" id="ARBA00022801"/>
    </source>
</evidence>
<dbReference type="SMART" id="SM00487">
    <property type="entry name" value="DEXDc"/>
    <property type="match status" value="1"/>
</dbReference>
<dbReference type="EMBL" id="WNKZ01000066">
    <property type="protein sequence ID" value="MTV54955.1"/>
    <property type="molecule type" value="Genomic_DNA"/>
</dbReference>
<dbReference type="Gene3D" id="3.40.50.300">
    <property type="entry name" value="P-loop containing nucleotide triphosphate hydrolases"/>
    <property type="match status" value="1"/>
</dbReference>
<reference evidence="12" key="2">
    <citation type="journal article" date="2019" name="Int. J. Syst. Evol. Microbiol.">
        <title>The Global Catalogue of Microorganisms (GCM) 10K type strain sequencing project: providing services to taxonomists for standard genome sequencing and annotation.</title>
        <authorList>
            <consortium name="The Broad Institute Genomics Platform"/>
            <consortium name="The Broad Institute Genome Sequencing Center for Infectious Disease"/>
            <person name="Wu L."/>
            <person name="Ma J."/>
        </authorList>
    </citation>
    <scope>NUCLEOTIDE SEQUENCE [LARGE SCALE GENOMIC DNA]</scope>
    <source>
        <strain evidence="12">CGMCC 1.15931</strain>
    </source>
</reference>
<dbReference type="GO" id="GO:0016787">
    <property type="term" value="F:hydrolase activity"/>
    <property type="evidence" value="ECO:0007669"/>
    <property type="project" value="UniProtKB-KW"/>
</dbReference>
<comment type="caution">
    <text evidence="10">The sequence shown here is derived from an EMBL/GenBank/DDBJ whole genome shotgun (WGS) entry which is preliminary data.</text>
</comment>
<dbReference type="SMART" id="SM00490">
    <property type="entry name" value="HELICc"/>
    <property type="match status" value="1"/>
</dbReference>
<evidence type="ECO:0000256" key="5">
    <source>
        <dbReference type="SAM" id="Coils"/>
    </source>
</evidence>
<evidence type="ECO:0000256" key="1">
    <source>
        <dbReference type="ARBA" id="ARBA00022741"/>
    </source>
</evidence>
<dbReference type="CDD" id="cd18011">
    <property type="entry name" value="DEXDc_RapA"/>
    <property type="match status" value="1"/>
</dbReference>
<protein>
    <submittedName>
        <fullName evidence="10">DEAD/DEAH box helicase</fullName>
    </submittedName>
    <submittedName>
        <fullName evidence="9">Helicase SNF2</fullName>
    </submittedName>
</protein>
<dbReference type="OrthoDB" id="9814088at2"/>
<dbReference type="GO" id="GO:0005524">
    <property type="term" value="F:ATP binding"/>
    <property type="evidence" value="ECO:0007669"/>
    <property type="project" value="UniProtKB-KW"/>
</dbReference>
<evidence type="ECO:0000313" key="9">
    <source>
        <dbReference type="EMBL" id="GGC17310.1"/>
    </source>
</evidence>
<dbReference type="AlphaFoldDB" id="A0A6I3T234"/>
<gene>
    <name evidence="9" type="ORF">GCM10011572_43300</name>
    <name evidence="10" type="ORF">GM672_19685</name>
</gene>
<dbReference type="CDD" id="cd18793">
    <property type="entry name" value="SF2_C_SNF"/>
    <property type="match status" value="1"/>
</dbReference>
<reference evidence="9" key="1">
    <citation type="journal article" date="2014" name="Int. J. Syst. Evol. Microbiol.">
        <title>Complete genome of a new Firmicutes species belonging to the dominant human colonic microbiota ('Ruminococcus bicirculans') reveals two chromosomes and a selective capacity to utilize plant glucans.</title>
        <authorList>
            <consortium name="NISC Comparative Sequencing Program"/>
            <person name="Wegmann U."/>
            <person name="Louis P."/>
            <person name="Goesmann A."/>
            <person name="Henrissat B."/>
            <person name="Duncan S.H."/>
            <person name="Flint H.J."/>
        </authorList>
    </citation>
    <scope>NUCLEOTIDE SEQUENCE</scope>
    <source>
        <strain evidence="9">CGMCC 1.15931</strain>
    </source>
</reference>
<dbReference type="Pfam" id="PF00176">
    <property type="entry name" value="SNF2-rel_dom"/>
    <property type="match status" value="1"/>
</dbReference>
<dbReference type="SUPFAM" id="SSF52540">
    <property type="entry name" value="P-loop containing nucleoside triphosphate hydrolases"/>
    <property type="match status" value="2"/>
</dbReference>
<dbReference type="InterPro" id="IPR038718">
    <property type="entry name" value="SNF2-like_sf"/>
</dbReference>
<dbReference type="Pfam" id="PF00271">
    <property type="entry name" value="Helicase_C"/>
    <property type="match status" value="1"/>
</dbReference>
<evidence type="ECO:0000256" key="3">
    <source>
        <dbReference type="ARBA" id="ARBA00022806"/>
    </source>
</evidence>
<dbReference type="PROSITE" id="PS51194">
    <property type="entry name" value="HELICASE_CTER"/>
    <property type="match status" value="1"/>
</dbReference>
<name>A0A6I3T234_9BURK</name>
<keyword evidence="3 10" id="KW-0347">Helicase</keyword>
<feature type="domain" description="Helicase C-terminal" evidence="8">
    <location>
        <begin position="420"/>
        <end position="606"/>
    </location>
</feature>
<evidence type="ECO:0000313" key="12">
    <source>
        <dbReference type="Proteomes" id="UP000622638"/>
    </source>
</evidence>
<dbReference type="GO" id="GO:0004386">
    <property type="term" value="F:helicase activity"/>
    <property type="evidence" value="ECO:0007669"/>
    <property type="project" value="UniProtKB-KW"/>
</dbReference>
<dbReference type="RefSeq" id="WP_155472233.1">
    <property type="nucleotide sequence ID" value="NZ_BMKG01000022.1"/>
</dbReference>
<dbReference type="EMBL" id="BMKG01000022">
    <property type="protein sequence ID" value="GGC17310.1"/>
    <property type="molecule type" value="Genomic_DNA"/>
</dbReference>
<dbReference type="Gene3D" id="3.40.50.10810">
    <property type="entry name" value="Tandem AAA-ATPase domain"/>
    <property type="match status" value="1"/>
</dbReference>
<feature type="domain" description="Helicase ATP-binding" evidence="7">
    <location>
        <begin position="48"/>
        <end position="217"/>
    </location>
</feature>
<dbReference type="InterPro" id="IPR049730">
    <property type="entry name" value="SNF2/RAD54-like_C"/>
</dbReference>
<dbReference type="InterPro" id="IPR057342">
    <property type="entry name" value="DEXDc_RapA"/>
</dbReference>
<reference evidence="9" key="4">
    <citation type="submission" date="2024-05" db="EMBL/GenBank/DDBJ databases">
        <authorList>
            <person name="Sun Q."/>
            <person name="Zhou Y."/>
        </authorList>
    </citation>
    <scope>NUCLEOTIDE SEQUENCE</scope>
    <source>
        <strain evidence="9">CGMCC 1.15931</strain>
    </source>
</reference>
<keyword evidence="4" id="KW-0067">ATP-binding</keyword>
<dbReference type="Proteomes" id="UP000622638">
    <property type="component" value="Unassembled WGS sequence"/>
</dbReference>
<sequence>MISAYHAKYYAHELTRRHTADGVDRLSQSLFDASVDLNPHQIDAALFALRNPLQEGVLLADEVGLGKTIEASLVVCQYWAERRRRLLVICPASLRKQWAQELHDKFAVPTTVVDAVSLRKKSAGDILSTLQGMVGKAVIIMSYQFAAKLEAELRAVPWDVVVIDEAHKLRNAHRASNRTGQALKRALHGRKKLLLTATPLQNSLIELYGLSTLIDEHLFGDETAFRKQFMNSATGMDELRERLGSFTKRTLRRDVLEYIKYTERKALTQPFNPTDDEQALYERISAFLQKEDSYALPKQHRHLTSLILRKLLASSSHAVAATLITIRERLQNLLAAGATEDDGTELVEQLIAEDDLEHDYLDEEASEDEESSRPLLPRSAEDGKPNPNATSIFISAEIEELSAFIDAAQALQTDTKAQALLKALMLGFGKMAELRAPRKAIIFTESRRTQEYLHRFLSANGYTGKLVLFSGANTHDESTAIYQRWLAEFKGTDRITGSPQVDRRTALIDHFRRDDGTGAEIMIATEAAAEGVNLQFCALIINYDLPWNPQRVEQRIGRCHRYGQRYDVVVINFLNTRNQADQRVLELLTEKFSLFSGVFGASDEVLGRIEGGLDFEKRVLQIYDTCRQPEQIEAAFNKLQTELEDVIADRVKDTQFQLLENFDEDVHDRLKLRLDEAEARLDKLGRWFWGVTRYALSERARFDEQSYAFSLSTPPDRIAPGRYQLIRGAAQPDMLAHAYRLSHPLGEWSIDASLVAPTPAATVKLDYVKHGARISVVEKLRGKSGWLTLARLEVTAFETSEALLFSGLTDDGEPLDQETCEKLMSIPSAGEPVALHSAVPHALAANSQRAVAATIAQVLEANQRLFNEEREKLERWADDKLLAAEDALKNTKARIAQLKRDARKAATLQEQEGIQRELSELERKQRRLRQEIFTVEDEIIAKRDELIASLQQRLQEKTSSETLFSIRWQVA</sequence>
<keyword evidence="2" id="KW-0378">Hydrolase</keyword>
<proteinExistence type="predicted"/>
<keyword evidence="1" id="KW-0547">Nucleotide-binding</keyword>
<dbReference type="Proteomes" id="UP000430634">
    <property type="component" value="Unassembled WGS sequence"/>
</dbReference>
<accession>A0A6I3T234</accession>
<evidence type="ECO:0000259" key="7">
    <source>
        <dbReference type="PROSITE" id="PS51192"/>
    </source>
</evidence>
<keyword evidence="5" id="KW-0175">Coiled coil</keyword>
<evidence type="ECO:0000313" key="11">
    <source>
        <dbReference type="Proteomes" id="UP000430634"/>
    </source>
</evidence>
<dbReference type="PANTHER" id="PTHR10799">
    <property type="entry name" value="SNF2/RAD54 HELICASE FAMILY"/>
    <property type="match status" value="1"/>
</dbReference>
<evidence type="ECO:0000256" key="6">
    <source>
        <dbReference type="SAM" id="MobiDB-lite"/>
    </source>
</evidence>
<evidence type="ECO:0000256" key="4">
    <source>
        <dbReference type="ARBA" id="ARBA00022840"/>
    </source>
</evidence>
<dbReference type="InterPro" id="IPR000330">
    <property type="entry name" value="SNF2_N"/>
</dbReference>
<evidence type="ECO:0000259" key="8">
    <source>
        <dbReference type="PROSITE" id="PS51194"/>
    </source>
</evidence>
<dbReference type="InterPro" id="IPR001650">
    <property type="entry name" value="Helicase_C-like"/>
</dbReference>
<reference evidence="10 11" key="3">
    <citation type="submission" date="2019-11" db="EMBL/GenBank/DDBJ databases">
        <title>Type strains purchased from KCTC, JCM and DSMZ.</title>
        <authorList>
            <person name="Lu H."/>
        </authorList>
    </citation>
    <scope>NUCLEOTIDE SEQUENCE [LARGE SCALE GENOMIC DNA]</scope>
    <source>
        <strain evidence="10 11">KCTC 52429</strain>
    </source>
</reference>